<dbReference type="GO" id="GO:0050661">
    <property type="term" value="F:NADP binding"/>
    <property type="evidence" value="ECO:0007669"/>
    <property type="project" value="InterPro"/>
</dbReference>
<feature type="binding site" evidence="12">
    <location>
        <begin position="10"/>
        <end position="17"/>
    </location>
    <ligand>
        <name>NADP(+)</name>
        <dbReference type="ChEBI" id="CHEBI:58349"/>
    </ligand>
</feature>
<evidence type="ECO:0000256" key="8">
    <source>
        <dbReference type="ARBA" id="ARBA00022857"/>
    </source>
</evidence>
<dbReference type="UniPathway" id="UPA00051">
    <property type="reaction ID" value="UER00465"/>
</dbReference>
<dbReference type="Pfam" id="PF03447">
    <property type="entry name" value="NAD_binding_3"/>
    <property type="match status" value="1"/>
</dbReference>
<dbReference type="AlphaFoldDB" id="A0A7V8VHA2"/>
<reference evidence="16 17" key="1">
    <citation type="submission" date="2020-07" db="EMBL/GenBank/DDBJ databases">
        <title>Thermogemmata thermophila gen. nov., sp. nov., a novel moderate thermophilic planctomycete from a Kamchatka hot spring.</title>
        <authorList>
            <person name="Elcheninov A.G."/>
            <person name="Podosokorskaya O.A."/>
            <person name="Kovaleva O.L."/>
            <person name="Novikov A."/>
            <person name="Bonch-Osmolovskaya E.A."/>
            <person name="Toshchakov S.V."/>
            <person name="Kublanov I.V."/>
        </authorList>
    </citation>
    <scope>NUCLEOTIDE SEQUENCE [LARGE SCALE GENOMIC DNA]</scope>
    <source>
        <strain evidence="16 17">2918</strain>
    </source>
</reference>
<accession>A0A7V8VHA2</accession>
<evidence type="ECO:0000256" key="1">
    <source>
        <dbReference type="ARBA" id="ARBA00005056"/>
    </source>
</evidence>
<evidence type="ECO:0000256" key="4">
    <source>
        <dbReference type="ARBA" id="ARBA00013213"/>
    </source>
</evidence>
<keyword evidence="17" id="KW-1185">Reference proteome</keyword>
<dbReference type="FunFam" id="3.30.70.260:FF:000030">
    <property type="entry name" value="Homoserine dehydrogenase"/>
    <property type="match status" value="1"/>
</dbReference>
<comment type="pathway">
    <text evidence="2 13">Amino-acid biosynthesis; L-methionine biosynthesis via de novo pathway; L-homoserine from L-aspartate: step 3/3.</text>
</comment>
<feature type="domain" description="ACT" evidence="15">
    <location>
        <begin position="361"/>
        <end position="438"/>
    </location>
</feature>
<evidence type="ECO:0000256" key="14">
    <source>
        <dbReference type="RuleBase" id="RU004171"/>
    </source>
</evidence>
<name>A0A7V8VHA2_9BACT</name>
<feature type="binding site" evidence="12">
    <location>
        <position position="191"/>
    </location>
    <ligand>
        <name>L-homoserine</name>
        <dbReference type="ChEBI" id="CHEBI:57476"/>
    </ligand>
</feature>
<dbReference type="InterPro" id="IPR002912">
    <property type="entry name" value="ACT_dom"/>
</dbReference>
<dbReference type="GO" id="GO:0009086">
    <property type="term" value="P:methionine biosynthetic process"/>
    <property type="evidence" value="ECO:0007669"/>
    <property type="project" value="UniProtKB-KW"/>
</dbReference>
<evidence type="ECO:0000256" key="10">
    <source>
        <dbReference type="ARBA" id="ARBA00023167"/>
    </source>
</evidence>
<dbReference type="SUPFAM" id="SSF55347">
    <property type="entry name" value="Glyceraldehyde-3-phosphate dehydrogenase-like, C-terminal domain"/>
    <property type="match status" value="1"/>
</dbReference>
<comment type="catalytic activity">
    <reaction evidence="13">
        <text>L-homoserine + NADP(+) = L-aspartate 4-semialdehyde + NADPH + H(+)</text>
        <dbReference type="Rhea" id="RHEA:15761"/>
        <dbReference type="ChEBI" id="CHEBI:15378"/>
        <dbReference type="ChEBI" id="CHEBI:57476"/>
        <dbReference type="ChEBI" id="CHEBI:57783"/>
        <dbReference type="ChEBI" id="CHEBI:58349"/>
        <dbReference type="ChEBI" id="CHEBI:537519"/>
        <dbReference type="EC" id="1.1.1.3"/>
    </reaction>
</comment>
<evidence type="ECO:0000256" key="2">
    <source>
        <dbReference type="ARBA" id="ARBA00005062"/>
    </source>
</evidence>
<proteinExistence type="inferred from homology"/>
<evidence type="ECO:0000256" key="6">
    <source>
        <dbReference type="ARBA" id="ARBA00022605"/>
    </source>
</evidence>
<dbReference type="PROSITE" id="PS51671">
    <property type="entry name" value="ACT"/>
    <property type="match status" value="1"/>
</dbReference>
<dbReference type="PANTHER" id="PTHR43331:SF1">
    <property type="entry name" value="HOMOSERINE DEHYDROGENASE"/>
    <property type="match status" value="1"/>
</dbReference>
<protein>
    <recommendedName>
        <fullName evidence="5 13">Homoserine dehydrogenase</fullName>
        <ecNumber evidence="4 13">1.1.1.3</ecNumber>
    </recommendedName>
</protein>
<dbReference type="Gene3D" id="3.40.50.720">
    <property type="entry name" value="NAD(P)-binding Rossmann-like Domain"/>
    <property type="match status" value="1"/>
</dbReference>
<keyword evidence="6 13" id="KW-0028">Amino-acid biosynthesis</keyword>
<evidence type="ECO:0000256" key="13">
    <source>
        <dbReference type="RuleBase" id="RU000579"/>
    </source>
</evidence>
<dbReference type="GO" id="GO:0004412">
    <property type="term" value="F:homoserine dehydrogenase activity"/>
    <property type="evidence" value="ECO:0007669"/>
    <property type="project" value="UniProtKB-EC"/>
</dbReference>
<organism evidence="16 17">
    <name type="scientific">Thermogemmata fonticola</name>
    <dbReference type="NCBI Taxonomy" id="2755323"/>
    <lineage>
        <taxon>Bacteria</taxon>
        <taxon>Pseudomonadati</taxon>
        <taxon>Planctomycetota</taxon>
        <taxon>Planctomycetia</taxon>
        <taxon>Gemmatales</taxon>
        <taxon>Gemmataceae</taxon>
        <taxon>Thermogemmata</taxon>
    </lineage>
</organism>
<evidence type="ECO:0000256" key="5">
    <source>
        <dbReference type="ARBA" id="ARBA00013376"/>
    </source>
</evidence>
<evidence type="ECO:0000313" key="16">
    <source>
        <dbReference type="EMBL" id="MBA2227875.1"/>
    </source>
</evidence>
<dbReference type="InterPro" id="IPR045865">
    <property type="entry name" value="ACT-like_dom_sf"/>
</dbReference>
<dbReference type="PANTHER" id="PTHR43331">
    <property type="entry name" value="HOMOSERINE DEHYDROGENASE"/>
    <property type="match status" value="1"/>
</dbReference>
<evidence type="ECO:0000313" key="17">
    <source>
        <dbReference type="Proteomes" id="UP000542342"/>
    </source>
</evidence>
<dbReference type="Gene3D" id="3.30.70.260">
    <property type="match status" value="1"/>
</dbReference>
<evidence type="ECO:0000256" key="7">
    <source>
        <dbReference type="ARBA" id="ARBA00022697"/>
    </source>
</evidence>
<comment type="similarity">
    <text evidence="3 14">Belongs to the homoserine dehydrogenase family.</text>
</comment>
<evidence type="ECO:0000256" key="9">
    <source>
        <dbReference type="ARBA" id="ARBA00023002"/>
    </source>
</evidence>
<comment type="caution">
    <text evidence="16">The sequence shown here is derived from an EMBL/GenBank/DDBJ whole genome shotgun (WGS) entry which is preliminary data.</text>
</comment>
<dbReference type="Proteomes" id="UP000542342">
    <property type="component" value="Unassembled WGS sequence"/>
</dbReference>
<gene>
    <name evidence="16" type="ORF">H0921_17080</name>
</gene>
<dbReference type="Pfam" id="PF01842">
    <property type="entry name" value="ACT"/>
    <property type="match status" value="1"/>
</dbReference>
<dbReference type="RefSeq" id="WP_194539740.1">
    <property type="nucleotide sequence ID" value="NZ_JACEFB010000021.1"/>
</dbReference>
<evidence type="ECO:0000256" key="3">
    <source>
        <dbReference type="ARBA" id="ARBA00006753"/>
    </source>
</evidence>
<dbReference type="InterPro" id="IPR036291">
    <property type="entry name" value="NAD(P)-bd_dom_sf"/>
</dbReference>
<dbReference type="InterPro" id="IPR016204">
    <property type="entry name" value="HDH"/>
</dbReference>
<dbReference type="InterPro" id="IPR001342">
    <property type="entry name" value="HDH_cat"/>
</dbReference>
<dbReference type="SUPFAM" id="SSF51735">
    <property type="entry name" value="NAD(P)-binding Rossmann-fold domains"/>
    <property type="match status" value="1"/>
</dbReference>
<evidence type="ECO:0000256" key="11">
    <source>
        <dbReference type="PIRSR" id="PIRSR000098-1"/>
    </source>
</evidence>
<dbReference type="FunFam" id="3.30.360.10:FF:000005">
    <property type="entry name" value="Homoserine dehydrogenase"/>
    <property type="match status" value="1"/>
</dbReference>
<dbReference type="InterPro" id="IPR019811">
    <property type="entry name" value="HDH_CS"/>
</dbReference>
<keyword evidence="9 13" id="KW-0560">Oxidoreductase</keyword>
<dbReference type="EMBL" id="JACEFB010000021">
    <property type="protein sequence ID" value="MBA2227875.1"/>
    <property type="molecule type" value="Genomic_DNA"/>
</dbReference>
<feature type="binding site" evidence="12">
    <location>
        <position position="106"/>
    </location>
    <ligand>
        <name>NADPH</name>
        <dbReference type="ChEBI" id="CHEBI:57783"/>
    </ligand>
</feature>
<keyword evidence="8 12" id="KW-0521">NADP</keyword>
<feature type="active site" description="Proton donor" evidence="11">
    <location>
        <position position="206"/>
    </location>
</feature>
<dbReference type="Gene3D" id="3.30.360.10">
    <property type="entry name" value="Dihydrodipicolinate Reductase, domain 2"/>
    <property type="match status" value="1"/>
</dbReference>
<dbReference type="NCBIfam" id="NF004976">
    <property type="entry name" value="PRK06349.1"/>
    <property type="match status" value="1"/>
</dbReference>
<keyword evidence="10 13" id="KW-0486">Methionine biosynthesis</keyword>
<keyword evidence="7 13" id="KW-0791">Threonine biosynthesis</keyword>
<dbReference type="CDD" id="cd04881">
    <property type="entry name" value="ACT_HSDH-Hom"/>
    <property type="match status" value="1"/>
</dbReference>
<dbReference type="PIRSF" id="PIRSF000098">
    <property type="entry name" value="Homoser_dehydrog"/>
    <property type="match status" value="1"/>
</dbReference>
<dbReference type="GO" id="GO:0009088">
    <property type="term" value="P:threonine biosynthetic process"/>
    <property type="evidence" value="ECO:0007669"/>
    <property type="project" value="UniProtKB-UniPathway"/>
</dbReference>
<comment type="pathway">
    <text evidence="1 13">Amino-acid biosynthesis; L-threonine biosynthesis; L-threonine from L-aspartate: step 3/5.</text>
</comment>
<dbReference type="PROSITE" id="PS01042">
    <property type="entry name" value="HOMOSER_DHGENASE"/>
    <property type="match status" value="1"/>
</dbReference>
<dbReference type="SUPFAM" id="SSF55021">
    <property type="entry name" value="ACT-like"/>
    <property type="match status" value="1"/>
</dbReference>
<evidence type="ECO:0000259" key="15">
    <source>
        <dbReference type="PROSITE" id="PS51671"/>
    </source>
</evidence>
<dbReference type="EC" id="1.1.1.3" evidence="4 13"/>
<dbReference type="UniPathway" id="UPA00050">
    <property type="reaction ID" value="UER00063"/>
</dbReference>
<sequence>MSDALGIAVVGCGTVGGGVVEALLRHRDRLAQRAGRPLQLRHIVVRDRHKPREPFVPRELLTDSLAPVLQDAAVQVVVELIGGTTAAREVVLSSLAAGKHVVTANKALLAEAGPDIFEAARRAERTVCFEAAVAGGVPIIRALGESLAANQITAIQGILNGTSNYILTAMAERGLPYAQALEEAQAHGYAEADPSLDVDGSDAAHKLAILAQIAFGVIARPQDITRQGIDQLHPMDIRFAQELGYTIKLLAEAWTRSDPQHPDGPRGVALHVAPVLLRHTDLLAQVRGAYNAIAVYGDIVGETLYQGPGAGRGPTTSSVLADLIDLAVGRAQRTFAAARLWSRADRGFVLDPPEQVQSRFYLRLLVADKPGVLADIARILAQHTISISSVVQHEAPEGDGEPVPLVIVTHYATTGHFLAAVEQINRLPTVATPAVYYSMGD</sequence>
<dbReference type="InterPro" id="IPR005106">
    <property type="entry name" value="Asp/hSer_DH_NAD-bd"/>
</dbReference>
<evidence type="ECO:0000256" key="12">
    <source>
        <dbReference type="PIRSR" id="PIRSR000098-2"/>
    </source>
</evidence>
<dbReference type="Pfam" id="PF00742">
    <property type="entry name" value="Homoserine_dh"/>
    <property type="match status" value="1"/>
</dbReference>